<dbReference type="RefSeq" id="WP_167222508.1">
    <property type="nucleotide sequence ID" value="NZ_JAAQPH010000004.1"/>
</dbReference>
<comment type="caution">
    <text evidence="1">The sequence shown here is derived from an EMBL/GenBank/DDBJ whole genome shotgun (WGS) entry which is preliminary data.</text>
</comment>
<evidence type="ECO:0000313" key="1">
    <source>
        <dbReference type="EMBL" id="NIA68175.1"/>
    </source>
</evidence>
<dbReference type="EMBL" id="JAAQPH010000004">
    <property type="protein sequence ID" value="NIA68175.1"/>
    <property type="molecule type" value="Genomic_DNA"/>
</dbReference>
<keyword evidence="2" id="KW-1185">Reference proteome</keyword>
<name>A0A967C4E1_9PROT</name>
<evidence type="ECO:0000313" key="2">
    <source>
        <dbReference type="Proteomes" id="UP000761264"/>
    </source>
</evidence>
<dbReference type="AlphaFoldDB" id="A0A967C4E1"/>
<dbReference type="InterPro" id="IPR009593">
    <property type="entry name" value="DUF1203"/>
</dbReference>
<proteinExistence type="predicted"/>
<dbReference type="Pfam" id="PF06718">
    <property type="entry name" value="DUF1203"/>
    <property type="match status" value="1"/>
</dbReference>
<gene>
    <name evidence="1" type="ORF">HBA54_06185</name>
</gene>
<protein>
    <submittedName>
        <fullName evidence="1">DUF1203 domain-containing protein</fullName>
    </submittedName>
</protein>
<reference evidence="1" key="1">
    <citation type="submission" date="2020-03" db="EMBL/GenBank/DDBJ databases">
        <title>Genome of Pelagibius litoralis DSM 21314T.</title>
        <authorList>
            <person name="Wang G."/>
        </authorList>
    </citation>
    <scope>NUCLEOTIDE SEQUENCE</scope>
    <source>
        <strain evidence="1">DSM 21314</strain>
    </source>
</reference>
<accession>A0A967C4E1</accession>
<organism evidence="1 2">
    <name type="scientific">Pelagibius litoralis</name>
    <dbReference type="NCBI Taxonomy" id="374515"/>
    <lineage>
        <taxon>Bacteria</taxon>
        <taxon>Pseudomonadati</taxon>
        <taxon>Pseudomonadota</taxon>
        <taxon>Alphaproteobacteria</taxon>
        <taxon>Rhodospirillales</taxon>
        <taxon>Rhodovibrionaceae</taxon>
        <taxon>Pelagibius</taxon>
    </lineage>
</organism>
<sequence length="159" mass="17582">MAFQIHALDSGLFSDLFELDDKALEAIGARRETVTSKPGYPCRVSLADAEVGDRVVLVNYEHLPEKTPYRASHAIYVRENVKQAHPAPNEVPEVLSSRLLSVRCFGEDHFMIQADVVDGAALGSMIDDMFKSEGVAYIHLHNARQGCFAAKVTRAPEVR</sequence>
<dbReference type="Proteomes" id="UP000761264">
    <property type="component" value="Unassembled WGS sequence"/>
</dbReference>
<dbReference type="PIRSF" id="PIRSF034110">
    <property type="entry name" value="DUF1203"/>
    <property type="match status" value="1"/>
</dbReference>